<dbReference type="PATRIC" id="fig|1298851.3.peg.549"/>
<accession>A0A0S3QSL1</accession>
<dbReference type="GO" id="GO:0046933">
    <property type="term" value="F:proton-transporting ATP synthase activity, rotational mechanism"/>
    <property type="evidence" value="ECO:0007669"/>
    <property type="project" value="UniProtKB-UniRule"/>
</dbReference>
<dbReference type="InterPro" id="IPR035921">
    <property type="entry name" value="F/V-ATP_Csub_sf"/>
</dbReference>
<name>A0A0S3QSL1_THET7</name>
<evidence type="ECO:0000256" key="7">
    <source>
        <dbReference type="ARBA" id="ARBA00022781"/>
    </source>
</evidence>
<evidence type="ECO:0000256" key="1">
    <source>
        <dbReference type="ARBA" id="ARBA00004651"/>
    </source>
</evidence>
<evidence type="ECO:0000256" key="10">
    <source>
        <dbReference type="ARBA" id="ARBA00023121"/>
    </source>
</evidence>
<keyword evidence="7 14" id="KW-0375">Hydrogen ion transport</keyword>
<keyword evidence="11 14" id="KW-0472">Membrane</keyword>
<evidence type="ECO:0000256" key="3">
    <source>
        <dbReference type="ARBA" id="ARBA00022448"/>
    </source>
</evidence>
<dbReference type="STRING" id="1298851.TST_0525"/>
<dbReference type="InterPro" id="IPR005953">
    <property type="entry name" value="ATP_synth_csu_bac/chlpt"/>
</dbReference>
<dbReference type="RefSeq" id="WP_197585817.1">
    <property type="nucleotide sequence ID" value="NZ_AP013035.1"/>
</dbReference>
<dbReference type="GO" id="GO:0045259">
    <property type="term" value="C:proton-transporting ATP synthase complex"/>
    <property type="evidence" value="ECO:0007669"/>
    <property type="project" value="UniProtKB-KW"/>
</dbReference>
<dbReference type="NCBIfam" id="TIGR01260">
    <property type="entry name" value="ATP_synt_c"/>
    <property type="match status" value="1"/>
</dbReference>
<dbReference type="GO" id="GO:0005886">
    <property type="term" value="C:plasma membrane"/>
    <property type="evidence" value="ECO:0007669"/>
    <property type="project" value="UniProtKB-SubCell"/>
</dbReference>
<dbReference type="GO" id="GO:0033177">
    <property type="term" value="C:proton-transporting two-sector ATPase complex, proton-transporting domain"/>
    <property type="evidence" value="ECO:0007669"/>
    <property type="project" value="InterPro"/>
</dbReference>
<dbReference type="Proteomes" id="UP000063234">
    <property type="component" value="Chromosome"/>
</dbReference>
<dbReference type="Pfam" id="PF00137">
    <property type="entry name" value="ATP-synt_C"/>
    <property type="match status" value="1"/>
</dbReference>
<evidence type="ECO:0000256" key="4">
    <source>
        <dbReference type="ARBA" id="ARBA00022475"/>
    </source>
</evidence>
<evidence type="ECO:0000256" key="13">
    <source>
        <dbReference type="ARBA" id="ARBA00025198"/>
    </source>
</evidence>
<keyword evidence="10 14" id="KW-0446">Lipid-binding</keyword>
<feature type="domain" description="V-ATPase proteolipid subunit C-like" evidence="16">
    <location>
        <begin position="42"/>
        <end position="104"/>
    </location>
</feature>
<evidence type="ECO:0000256" key="6">
    <source>
        <dbReference type="ARBA" id="ARBA00022692"/>
    </source>
</evidence>
<evidence type="ECO:0000256" key="12">
    <source>
        <dbReference type="ARBA" id="ARBA00023310"/>
    </source>
</evidence>
<evidence type="ECO:0000256" key="8">
    <source>
        <dbReference type="ARBA" id="ARBA00022989"/>
    </source>
</evidence>
<evidence type="ECO:0000256" key="11">
    <source>
        <dbReference type="ARBA" id="ARBA00023136"/>
    </source>
</evidence>
<dbReference type="GO" id="GO:0008289">
    <property type="term" value="F:lipid binding"/>
    <property type="evidence" value="ECO:0007669"/>
    <property type="project" value="UniProtKB-KW"/>
</dbReference>
<evidence type="ECO:0000313" key="18">
    <source>
        <dbReference type="Proteomes" id="UP000063234"/>
    </source>
</evidence>
<dbReference type="CDD" id="cd18121">
    <property type="entry name" value="ATP-synt_Fo_c"/>
    <property type="match status" value="1"/>
</dbReference>
<keyword evidence="9 14" id="KW-0406">Ion transport</keyword>
<feature type="site" description="Reversibly protonated during proton transport" evidence="14">
    <location>
        <position position="92"/>
    </location>
</feature>
<keyword evidence="12 14" id="KW-0066">ATP synthesis</keyword>
<dbReference type="InterPro" id="IPR020537">
    <property type="entry name" value="ATP_synth_F0_csu_DDCD_BS"/>
</dbReference>
<evidence type="ECO:0000256" key="5">
    <source>
        <dbReference type="ARBA" id="ARBA00022547"/>
    </source>
</evidence>
<evidence type="ECO:0000256" key="14">
    <source>
        <dbReference type="HAMAP-Rule" id="MF_01396"/>
    </source>
</evidence>
<keyword evidence="18" id="KW-1185">Reference proteome</keyword>
<comment type="function">
    <text evidence="13 14">F(1)F(0) ATP synthase produces ATP from ADP in the presence of a proton or sodium gradient. F-type ATPases consist of two structural domains, F(1) containing the extramembraneous catalytic core and F(0) containing the membrane proton channel, linked together by a central stalk and a peripheral stalk. During catalysis, ATP synthesis in the catalytic domain of F(1) is coupled via a rotary mechanism of the central stalk subunits to proton translocation.</text>
</comment>
<dbReference type="InterPro" id="IPR038662">
    <property type="entry name" value="ATP_synth_F0_csu_sf"/>
</dbReference>
<sequence>MLKRVFRYGTLLLGALLITVPAMAAEGEVKIAALNMLKFAAIAVGWGLGFAAGLCGLGQGMSVKGAMEGIARNPEAAGKIQVAMIIGLAMIEALTIYALVVALIVLFADPFKAVAIVAGH</sequence>
<organism evidence="17 18">
    <name type="scientific">Thermosulfidibacter takaii (strain DSM 17441 / JCM 13301 / NBRC 103674 / ABI70S6)</name>
    <dbReference type="NCBI Taxonomy" id="1298851"/>
    <lineage>
        <taxon>Bacteria</taxon>
        <taxon>Pseudomonadati</taxon>
        <taxon>Thermosulfidibacterota</taxon>
        <taxon>Thermosulfidibacteria</taxon>
        <taxon>Thermosulfidibacterales</taxon>
        <taxon>Thermosulfidibacteraceae</taxon>
    </lineage>
</organism>
<proteinExistence type="inferred from homology"/>
<dbReference type="InterPro" id="IPR000454">
    <property type="entry name" value="ATP_synth_F0_csu"/>
</dbReference>
<keyword evidence="6 14" id="KW-0812">Transmembrane</keyword>
<dbReference type="InterPro" id="IPR002379">
    <property type="entry name" value="ATPase_proteolipid_c-like_dom"/>
</dbReference>
<evidence type="ECO:0000256" key="9">
    <source>
        <dbReference type="ARBA" id="ARBA00023065"/>
    </source>
</evidence>
<keyword evidence="15" id="KW-0732">Signal</keyword>
<keyword evidence="3 14" id="KW-0813">Transport</keyword>
<dbReference type="EMBL" id="AP013035">
    <property type="protein sequence ID" value="BAT71331.1"/>
    <property type="molecule type" value="Genomic_DNA"/>
</dbReference>
<keyword evidence="8 14" id="KW-1133">Transmembrane helix</keyword>
<dbReference type="Gene3D" id="1.20.20.10">
    <property type="entry name" value="F1F0 ATP synthase subunit C"/>
    <property type="match status" value="1"/>
</dbReference>
<gene>
    <name evidence="14" type="primary">atpE</name>
    <name evidence="17" type="ORF">TST_0525</name>
</gene>
<protein>
    <recommendedName>
        <fullName evidence="14">ATP synthase subunit c</fullName>
    </recommendedName>
    <alternativeName>
        <fullName evidence="14">ATP synthase F(0) sector subunit c</fullName>
    </alternativeName>
    <alternativeName>
        <fullName evidence="14">F-type ATPase subunit c</fullName>
        <shortName evidence="14">F-ATPase subunit c</shortName>
    </alternativeName>
    <alternativeName>
        <fullName evidence="14">Lipid-binding protein</fullName>
    </alternativeName>
</protein>
<dbReference type="AlphaFoldDB" id="A0A0S3QSL1"/>
<dbReference type="PANTHER" id="PTHR10031">
    <property type="entry name" value="ATP SYNTHASE LIPID-BINDING PROTEIN, MITOCHONDRIAL"/>
    <property type="match status" value="1"/>
</dbReference>
<evidence type="ECO:0000256" key="15">
    <source>
        <dbReference type="SAM" id="SignalP"/>
    </source>
</evidence>
<comment type="function">
    <text evidence="14">Key component of the F(0) channel; it plays a direct role in translocation across the membrane. A homomeric c-ring of between 10-14 subunits forms the central stalk rotor element with the F(1) delta and epsilon subunits.</text>
</comment>
<evidence type="ECO:0000313" key="17">
    <source>
        <dbReference type="EMBL" id="BAT71331.1"/>
    </source>
</evidence>
<feature type="transmembrane region" description="Helical" evidence="14">
    <location>
        <begin position="82"/>
        <end position="108"/>
    </location>
</feature>
<comment type="similarity">
    <text evidence="2 14">Belongs to the ATPase C chain family.</text>
</comment>
<reference evidence="18" key="1">
    <citation type="journal article" date="2018" name="Science">
        <title>A primordial and reversible TCA cycle in a facultatively chemolithoautotrophic thermophile.</title>
        <authorList>
            <person name="Nunoura T."/>
            <person name="Chikaraishi Y."/>
            <person name="Izaki R."/>
            <person name="Suwa T."/>
            <person name="Sato T."/>
            <person name="Harada T."/>
            <person name="Mori K."/>
            <person name="Kato Y."/>
            <person name="Miyazaki M."/>
            <person name="Shimamura S."/>
            <person name="Yanagawa K."/>
            <person name="Shuto A."/>
            <person name="Ohkouchi N."/>
            <person name="Fujita N."/>
            <person name="Takaki Y."/>
            <person name="Atomi H."/>
            <person name="Takai K."/>
        </authorList>
    </citation>
    <scope>NUCLEOTIDE SEQUENCE [LARGE SCALE GENOMIC DNA]</scope>
    <source>
        <strain evidence="18">DSM 17441 / JCM 13301 / NBRC 103674 / ABI70S6</strain>
    </source>
</reference>
<dbReference type="KEGG" id="ttk:TST_0525"/>
<dbReference type="SUPFAM" id="SSF81333">
    <property type="entry name" value="F1F0 ATP synthase subunit C"/>
    <property type="match status" value="1"/>
</dbReference>
<keyword evidence="4 14" id="KW-1003">Cell membrane</keyword>
<feature type="signal peptide" evidence="15">
    <location>
        <begin position="1"/>
        <end position="24"/>
    </location>
</feature>
<evidence type="ECO:0000259" key="16">
    <source>
        <dbReference type="Pfam" id="PF00137"/>
    </source>
</evidence>
<comment type="subcellular location">
    <subcellularLocation>
        <location evidence="1 14">Cell membrane</location>
        <topology evidence="1 14">Multi-pass membrane protein</topology>
    </subcellularLocation>
</comment>
<dbReference type="FunFam" id="1.20.20.10:FF:000002">
    <property type="entry name" value="ATP synthase subunit c"/>
    <property type="match status" value="1"/>
</dbReference>
<feature type="transmembrane region" description="Helical" evidence="14">
    <location>
        <begin position="40"/>
        <end position="61"/>
    </location>
</feature>
<dbReference type="PANTHER" id="PTHR10031:SF0">
    <property type="entry name" value="ATPASE PROTEIN 9"/>
    <property type="match status" value="1"/>
</dbReference>
<feature type="chain" id="PRO_5006616380" description="ATP synthase subunit c" evidence="15">
    <location>
        <begin position="25"/>
        <end position="120"/>
    </location>
</feature>
<keyword evidence="5 14" id="KW-0138">CF(0)</keyword>
<evidence type="ECO:0000256" key="2">
    <source>
        <dbReference type="ARBA" id="ARBA00006704"/>
    </source>
</evidence>
<dbReference type="HAMAP" id="MF_01396">
    <property type="entry name" value="ATP_synth_c_bact"/>
    <property type="match status" value="1"/>
</dbReference>
<dbReference type="PROSITE" id="PS00605">
    <property type="entry name" value="ATPASE_C"/>
    <property type="match status" value="1"/>
</dbReference>